<evidence type="ECO:0000256" key="2">
    <source>
        <dbReference type="ARBA" id="ARBA00007046"/>
    </source>
</evidence>
<dbReference type="Pfam" id="PF00213">
    <property type="entry name" value="OSCP"/>
    <property type="match status" value="1"/>
</dbReference>
<sequence>MDTLSSSVSTFKVQPLTQTTNPEFYHFKKTPHAKVPPPHHVSSTSIKTKPTFSHKCSSTFVPLYSSSNTLSRIPSTPIFHKNPSTGYAAAIIDVAQNNNSLHSVQKDISRLLNFLQHMNFRSTMVDPSMVEEHKGPAIMRQVVEQGNFHRHVVALLKMLLKKNKMGILEEVLQEFERIYDELCGTQVVLVSSNAKMREDEVFGIAKKVQQLSGAMRIKVKNLVQDTLPSFAV</sequence>
<dbReference type="STRING" id="3871.A0A1J7I4D8"/>
<dbReference type="GO" id="GO:0046933">
    <property type="term" value="F:proton-transporting ATP synthase activity, rotational mechanism"/>
    <property type="evidence" value="ECO:0007669"/>
    <property type="project" value="InterPro"/>
</dbReference>
<evidence type="ECO:0000256" key="6">
    <source>
        <dbReference type="ARBA" id="ARBA00023065"/>
    </source>
</evidence>
<keyword evidence="7" id="KW-0472">Membrane</keyword>
<evidence type="ECO:0000256" key="4">
    <source>
        <dbReference type="ARBA" id="ARBA00022448"/>
    </source>
</evidence>
<keyword evidence="8" id="KW-0066">ATP synthesis</keyword>
<dbReference type="PANTHER" id="PTHR11910">
    <property type="entry name" value="ATP SYNTHASE DELTA CHAIN"/>
    <property type="match status" value="1"/>
</dbReference>
<keyword evidence="10" id="KW-1185">Reference proteome</keyword>
<dbReference type="SUPFAM" id="SSF47928">
    <property type="entry name" value="N-terminal domain of the delta subunit of the F1F0-ATP synthase"/>
    <property type="match status" value="1"/>
</dbReference>
<dbReference type="GO" id="GO:0016020">
    <property type="term" value="C:membrane"/>
    <property type="evidence" value="ECO:0007669"/>
    <property type="project" value="UniProtKB-SubCell"/>
</dbReference>
<evidence type="ECO:0000313" key="9">
    <source>
        <dbReference type="EMBL" id="OIW13498.1"/>
    </source>
</evidence>
<dbReference type="NCBIfam" id="TIGR01145">
    <property type="entry name" value="ATP_synt_delta"/>
    <property type="match status" value="1"/>
</dbReference>
<evidence type="ECO:0000256" key="5">
    <source>
        <dbReference type="ARBA" id="ARBA00022781"/>
    </source>
</evidence>
<proteinExistence type="inferred from homology"/>
<accession>A0A1J7I4D8</accession>
<evidence type="ECO:0008006" key="11">
    <source>
        <dbReference type="Google" id="ProtNLM"/>
    </source>
</evidence>
<name>A0A1J7I4D8_LUPAN</name>
<evidence type="ECO:0000256" key="3">
    <source>
        <dbReference type="ARBA" id="ARBA00011648"/>
    </source>
</evidence>
<organism evidence="9 10">
    <name type="scientific">Lupinus angustifolius</name>
    <name type="common">Narrow-leaved blue lupine</name>
    <dbReference type="NCBI Taxonomy" id="3871"/>
    <lineage>
        <taxon>Eukaryota</taxon>
        <taxon>Viridiplantae</taxon>
        <taxon>Streptophyta</taxon>
        <taxon>Embryophyta</taxon>
        <taxon>Tracheophyta</taxon>
        <taxon>Spermatophyta</taxon>
        <taxon>Magnoliopsida</taxon>
        <taxon>eudicotyledons</taxon>
        <taxon>Gunneridae</taxon>
        <taxon>Pentapetalae</taxon>
        <taxon>rosids</taxon>
        <taxon>fabids</taxon>
        <taxon>Fabales</taxon>
        <taxon>Fabaceae</taxon>
        <taxon>Papilionoideae</taxon>
        <taxon>50 kb inversion clade</taxon>
        <taxon>genistoids sensu lato</taxon>
        <taxon>core genistoids</taxon>
        <taxon>Genisteae</taxon>
        <taxon>Lupinus</taxon>
    </lineage>
</organism>
<keyword evidence="5" id="KW-0375">Hydrogen ion transport</keyword>
<reference evidence="9 10" key="1">
    <citation type="journal article" date="2017" name="Plant Biotechnol. J.">
        <title>A comprehensive draft genome sequence for lupin (Lupinus angustifolius), an emerging health food: insights into plant-microbe interactions and legume evolution.</title>
        <authorList>
            <person name="Hane J.K."/>
            <person name="Ming Y."/>
            <person name="Kamphuis L.G."/>
            <person name="Nelson M.N."/>
            <person name="Garg G."/>
            <person name="Atkins C.A."/>
            <person name="Bayer P.E."/>
            <person name="Bravo A."/>
            <person name="Bringans S."/>
            <person name="Cannon S."/>
            <person name="Edwards D."/>
            <person name="Foley R."/>
            <person name="Gao L.L."/>
            <person name="Harrison M.J."/>
            <person name="Huang W."/>
            <person name="Hurgobin B."/>
            <person name="Li S."/>
            <person name="Liu C.W."/>
            <person name="McGrath A."/>
            <person name="Morahan G."/>
            <person name="Murray J."/>
            <person name="Weller J."/>
            <person name="Jian J."/>
            <person name="Singh K.B."/>
        </authorList>
    </citation>
    <scope>NUCLEOTIDE SEQUENCE [LARGE SCALE GENOMIC DNA]</scope>
    <source>
        <strain evidence="10">cv. Tanjil</strain>
        <tissue evidence="9">Whole plant</tissue>
    </source>
</reference>
<keyword evidence="6" id="KW-0406">Ion transport</keyword>
<protein>
    <recommendedName>
        <fullName evidence="11">ATP synthase delta chain</fullName>
    </recommendedName>
</protein>
<dbReference type="InterPro" id="IPR000711">
    <property type="entry name" value="ATPase_OSCP/dsu"/>
</dbReference>
<evidence type="ECO:0000313" key="10">
    <source>
        <dbReference type="Proteomes" id="UP000188354"/>
    </source>
</evidence>
<keyword evidence="4" id="KW-0813">Transport</keyword>
<dbReference type="EMBL" id="CM007364">
    <property type="protein sequence ID" value="OIW13498.1"/>
    <property type="molecule type" value="Genomic_DNA"/>
</dbReference>
<dbReference type="KEGG" id="lang:109345729"/>
<dbReference type="OMA" id="VSSEVKM"/>
<evidence type="ECO:0000256" key="7">
    <source>
        <dbReference type="ARBA" id="ARBA00023136"/>
    </source>
</evidence>
<dbReference type="Gene3D" id="1.10.520.20">
    <property type="entry name" value="N-terminal domain of the delta subunit of the F1F0-ATP synthase"/>
    <property type="match status" value="1"/>
</dbReference>
<evidence type="ECO:0000256" key="1">
    <source>
        <dbReference type="ARBA" id="ARBA00004370"/>
    </source>
</evidence>
<dbReference type="AlphaFoldDB" id="A0A1J7I4D8"/>
<comment type="subcellular location">
    <subcellularLocation>
        <location evidence="1">Membrane</location>
    </subcellularLocation>
</comment>
<evidence type="ECO:0000256" key="8">
    <source>
        <dbReference type="ARBA" id="ARBA00023310"/>
    </source>
</evidence>
<dbReference type="Proteomes" id="UP000188354">
    <property type="component" value="Chromosome LG04"/>
</dbReference>
<dbReference type="Gramene" id="OIW13498">
    <property type="protein sequence ID" value="OIW13498"/>
    <property type="gene ID" value="TanjilG_29239"/>
</dbReference>
<dbReference type="InterPro" id="IPR026015">
    <property type="entry name" value="ATP_synth_OSCP/delta_N_sf"/>
</dbReference>
<gene>
    <name evidence="9" type="ORF">TanjilG_29239</name>
</gene>
<comment type="subunit">
    <text evidence="3">F-type ATPases have 2 components, CF(1) - the catalytic core - and CF(0) - the membrane proton channel. CF(1) has five subunits: alpha(3), beta(3), gamma(1), delta(1), epsilon(1). CF(0) has three main subunits: a, b and c.</text>
</comment>
<dbReference type="OrthoDB" id="1262810at2759"/>
<comment type="similarity">
    <text evidence="2">Belongs to the ATPase delta chain family.</text>
</comment>